<name>A0A6J2X773_SITOR</name>
<accession>A0A6J2X773</accession>
<dbReference type="KEGG" id="soy:115875715"/>
<gene>
    <name evidence="2" type="primary">LOC115875715</name>
</gene>
<dbReference type="RefSeq" id="XP_030747088.1">
    <property type="nucleotide sequence ID" value="XM_030891228.1"/>
</dbReference>
<reference evidence="2" key="1">
    <citation type="submission" date="2025-08" db="UniProtKB">
        <authorList>
            <consortium name="RefSeq"/>
        </authorList>
    </citation>
    <scope>IDENTIFICATION</scope>
    <source>
        <tissue evidence="2">Gonads</tissue>
    </source>
</reference>
<dbReference type="PANTHER" id="PTHR23227">
    <property type="entry name" value="BUCENTAUR RELATED"/>
    <property type="match status" value="1"/>
</dbReference>
<dbReference type="Gene3D" id="3.60.10.10">
    <property type="entry name" value="Endonuclease/exonuclease/phosphatase"/>
    <property type="match status" value="1"/>
</dbReference>
<dbReference type="AlphaFoldDB" id="A0A6J2X773"/>
<organism evidence="1 2">
    <name type="scientific">Sitophilus oryzae</name>
    <name type="common">Rice weevil</name>
    <name type="synonym">Curculio oryzae</name>
    <dbReference type="NCBI Taxonomy" id="7048"/>
    <lineage>
        <taxon>Eukaryota</taxon>
        <taxon>Metazoa</taxon>
        <taxon>Ecdysozoa</taxon>
        <taxon>Arthropoda</taxon>
        <taxon>Hexapoda</taxon>
        <taxon>Insecta</taxon>
        <taxon>Pterygota</taxon>
        <taxon>Neoptera</taxon>
        <taxon>Endopterygota</taxon>
        <taxon>Coleoptera</taxon>
        <taxon>Polyphaga</taxon>
        <taxon>Cucujiformia</taxon>
        <taxon>Curculionidae</taxon>
        <taxon>Dryophthorinae</taxon>
        <taxon>Sitophilus</taxon>
    </lineage>
</organism>
<evidence type="ECO:0000313" key="2">
    <source>
        <dbReference type="RefSeq" id="XP_030747088.1"/>
    </source>
</evidence>
<keyword evidence="1" id="KW-1185">Reference proteome</keyword>
<dbReference type="SUPFAM" id="SSF56219">
    <property type="entry name" value="DNase I-like"/>
    <property type="match status" value="1"/>
</dbReference>
<dbReference type="InterPro" id="IPR036691">
    <property type="entry name" value="Endo/exonu/phosph_ase_sf"/>
</dbReference>
<dbReference type="PANTHER" id="PTHR23227:SF84">
    <property type="entry name" value="ENDONUCLEASE_EXONUCLEASE_PHOSPHATASE DOMAIN-CONTAINING PROTEIN"/>
    <property type="match status" value="1"/>
</dbReference>
<dbReference type="OrthoDB" id="410381at2759"/>
<sequence length="278" mass="32182">MNPLRETKYSGGKIPSRSDLRGKVLAQENFRLRSTKRRKLFTFAAWNVRSLCDSRQSKHPERRTAIVSKELYRLNVDIAAISETRLPGEGCLAENEYTFYWKGYPEDQNKKLHGVGFAIKNNLATKLQQAPQAISERLMTLRYPIGHNKFVTVISVYAPTLKADPEITDAFYQSLEEVLNKTPIQDRLILMDDFNARVGREHNIWEKVIGKHGIGNMNANGELLLTKCWHGLTITNTLFMHNDKFKGTWQRPRSKHWHQLDHVIVRQRDLKEVLDTKA</sequence>
<dbReference type="CDD" id="cd09076">
    <property type="entry name" value="L1-EN"/>
    <property type="match status" value="1"/>
</dbReference>
<proteinExistence type="predicted"/>
<dbReference type="InterPro" id="IPR027124">
    <property type="entry name" value="Swc5/CFDP1/2"/>
</dbReference>
<dbReference type="GeneID" id="115875715"/>
<evidence type="ECO:0000313" key="1">
    <source>
        <dbReference type="Proteomes" id="UP000504635"/>
    </source>
</evidence>
<protein>
    <submittedName>
        <fullName evidence="2">Craniofacial development protein 2-like</fullName>
    </submittedName>
</protein>
<dbReference type="InParanoid" id="A0A6J2X773"/>
<dbReference type="Proteomes" id="UP000504635">
    <property type="component" value="Unplaced"/>
</dbReference>